<dbReference type="EMBL" id="CP053418">
    <property type="protein sequence ID" value="QJW84467.1"/>
    <property type="molecule type" value="Genomic_DNA"/>
</dbReference>
<sequence>MTKKPEDKHVFRVAPLRNVALTAPYFHDGAVDTLDEAIALMGRHQLGREIPPADRKDIEAFLGALTGKQLEAQAKKK</sequence>
<protein>
    <recommendedName>
        <fullName evidence="3">Cytochrome-c peroxidase</fullName>
    </recommendedName>
</protein>
<organism evidence="1 2">
    <name type="scientific">Ramlibacter terrae</name>
    <dbReference type="NCBI Taxonomy" id="2732511"/>
    <lineage>
        <taxon>Bacteria</taxon>
        <taxon>Pseudomonadati</taxon>
        <taxon>Pseudomonadota</taxon>
        <taxon>Betaproteobacteria</taxon>
        <taxon>Burkholderiales</taxon>
        <taxon>Comamonadaceae</taxon>
        <taxon>Ramlibacter</taxon>
    </lineage>
</organism>
<reference evidence="1 2" key="2">
    <citation type="submission" date="2020-05" db="EMBL/GenBank/DDBJ databases">
        <authorList>
            <person name="Khan S.A."/>
            <person name="Jeon C.O."/>
            <person name="Chun B.H."/>
        </authorList>
    </citation>
    <scope>NUCLEOTIDE SEQUENCE [LARGE SCALE GENOMIC DNA]</scope>
    <source>
        <strain evidence="1 2">H242</strain>
    </source>
</reference>
<dbReference type="InterPro" id="IPR036909">
    <property type="entry name" value="Cyt_c-like_dom_sf"/>
</dbReference>
<gene>
    <name evidence="1" type="ORF">HK414_14155</name>
</gene>
<proteinExistence type="predicted"/>
<dbReference type="PANTHER" id="PTHR30600">
    <property type="entry name" value="CYTOCHROME C PEROXIDASE-RELATED"/>
    <property type="match status" value="1"/>
</dbReference>
<dbReference type="InterPro" id="IPR051395">
    <property type="entry name" value="Cytochrome_c_Peroxidase/MauG"/>
</dbReference>
<dbReference type="PANTHER" id="PTHR30600:SF7">
    <property type="entry name" value="CYTOCHROME C PEROXIDASE-RELATED"/>
    <property type="match status" value="1"/>
</dbReference>
<dbReference type="Proteomes" id="UP000500826">
    <property type="component" value="Chromosome"/>
</dbReference>
<keyword evidence="2" id="KW-1185">Reference proteome</keyword>
<evidence type="ECO:0000313" key="1">
    <source>
        <dbReference type="EMBL" id="QJW84467.1"/>
    </source>
</evidence>
<dbReference type="SUPFAM" id="SSF46626">
    <property type="entry name" value="Cytochrome c"/>
    <property type="match status" value="1"/>
</dbReference>
<reference evidence="1 2" key="1">
    <citation type="submission" date="2020-05" db="EMBL/GenBank/DDBJ databases">
        <title>Ramlibacter rhizophilus sp. nov., isolated from rhizosphere soil of national flower Mugunghwa from South Korea.</title>
        <authorList>
            <person name="Zheng-Fei Y."/>
            <person name="Huan T."/>
        </authorList>
    </citation>
    <scope>NUCLEOTIDE SEQUENCE [LARGE SCALE GENOMIC DNA]</scope>
    <source>
        <strain evidence="1 2">H242</strain>
    </source>
</reference>
<accession>A0ABX6P4H9</accession>
<evidence type="ECO:0000313" key="2">
    <source>
        <dbReference type="Proteomes" id="UP000500826"/>
    </source>
</evidence>
<evidence type="ECO:0008006" key="3">
    <source>
        <dbReference type="Google" id="ProtNLM"/>
    </source>
</evidence>
<dbReference type="Gene3D" id="1.10.760.10">
    <property type="entry name" value="Cytochrome c-like domain"/>
    <property type="match status" value="1"/>
</dbReference>
<name>A0ABX6P4H9_9BURK</name>